<evidence type="ECO:0000313" key="1">
    <source>
        <dbReference type="EMBL" id="TRU34416.1"/>
    </source>
</evidence>
<dbReference type="InterPro" id="IPR029063">
    <property type="entry name" value="SAM-dependent_MTases_sf"/>
</dbReference>
<accession>A0A552EIT5</accession>
<dbReference type="Proteomes" id="UP000315113">
    <property type="component" value="Unassembled WGS sequence"/>
</dbReference>
<sequence>MHETCQELTIQYWLVEVRSQFVNVAPELLPLFDTYAAEALFGRRYINSDLEVLPSGAKILEVGAGSLLLSCQLMREGFKVTALEPGGDGFSHFDQMQKLVLLVAHSQGCCPQILDQPAEALDAIERYEFAFSVNVMEHVSDVVCVLKKIGCSLTVGASYRFTCPNYLFPYEPHFNIPILISKNITERVLGDKIFGSMKVPDPTGTWKSLNWINVIQIKRIIRGEGGFRVFFNRSMLASTLERIGLDPEFARRRSPAIRIVIMMLVRFRIHYLFNLIPAAMQPIIDCRIEKTNSLEAS</sequence>
<protein>
    <recommendedName>
        <fullName evidence="3">Class I SAM-dependent methyltransferase</fullName>
    </recommendedName>
</protein>
<dbReference type="AlphaFoldDB" id="A0A552EIT5"/>
<dbReference type="SUPFAM" id="SSF53335">
    <property type="entry name" value="S-adenosyl-L-methionine-dependent methyltransferases"/>
    <property type="match status" value="1"/>
</dbReference>
<dbReference type="EMBL" id="SFBH01000102">
    <property type="protein sequence ID" value="TRU34416.1"/>
    <property type="molecule type" value="Genomic_DNA"/>
</dbReference>
<dbReference type="Gene3D" id="3.40.50.150">
    <property type="entry name" value="Vaccinia Virus protein VP39"/>
    <property type="match status" value="1"/>
</dbReference>
<reference evidence="1 2" key="1">
    <citation type="submission" date="2019-01" db="EMBL/GenBank/DDBJ databases">
        <title>Coherence of Microcystis species and biogeography revealed through population genomics.</title>
        <authorList>
            <person name="Perez-Carrascal O.M."/>
            <person name="Terrat Y."/>
            <person name="Giani A."/>
            <person name="Fortin N."/>
            <person name="Tromas N."/>
            <person name="Shapiro B.J."/>
        </authorList>
    </citation>
    <scope>NUCLEOTIDE SEQUENCE [LARGE SCALE GENOMIC DNA]</scope>
    <source>
        <strain evidence="1">Ma_MB_F_20061100_S20D</strain>
    </source>
</reference>
<gene>
    <name evidence="1" type="ORF">EWV78_13440</name>
</gene>
<name>A0A552EIT5_MICAE</name>
<comment type="caution">
    <text evidence="1">The sequence shown here is derived from an EMBL/GenBank/DDBJ whole genome shotgun (WGS) entry which is preliminary data.</text>
</comment>
<organism evidence="1 2">
    <name type="scientific">Microcystis aeruginosa Ma_MB_F_20061100_S20D</name>
    <dbReference type="NCBI Taxonomy" id="2486253"/>
    <lineage>
        <taxon>Bacteria</taxon>
        <taxon>Bacillati</taxon>
        <taxon>Cyanobacteriota</taxon>
        <taxon>Cyanophyceae</taxon>
        <taxon>Oscillatoriophycideae</taxon>
        <taxon>Chroococcales</taxon>
        <taxon>Microcystaceae</taxon>
        <taxon>Microcystis</taxon>
    </lineage>
</organism>
<evidence type="ECO:0000313" key="2">
    <source>
        <dbReference type="Proteomes" id="UP000315113"/>
    </source>
</evidence>
<evidence type="ECO:0008006" key="3">
    <source>
        <dbReference type="Google" id="ProtNLM"/>
    </source>
</evidence>
<proteinExistence type="predicted"/>